<dbReference type="SUPFAM" id="SSF103473">
    <property type="entry name" value="MFS general substrate transporter"/>
    <property type="match status" value="1"/>
</dbReference>
<dbReference type="PROSITE" id="PS50850">
    <property type="entry name" value="MFS"/>
    <property type="match status" value="1"/>
</dbReference>
<keyword evidence="2" id="KW-0813">Transport</keyword>
<feature type="domain" description="Major facilitator superfamily (MFS) profile" evidence="7">
    <location>
        <begin position="34"/>
        <end position="439"/>
    </location>
</feature>
<dbReference type="GO" id="GO:0022857">
    <property type="term" value="F:transmembrane transporter activity"/>
    <property type="evidence" value="ECO:0007669"/>
    <property type="project" value="InterPro"/>
</dbReference>
<feature type="transmembrane region" description="Helical" evidence="6">
    <location>
        <begin position="30"/>
        <end position="48"/>
    </location>
</feature>
<accession>A0A2N7W0I2</accession>
<evidence type="ECO:0000256" key="1">
    <source>
        <dbReference type="ARBA" id="ARBA00004141"/>
    </source>
</evidence>
<evidence type="ECO:0000259" key="7">
    <source>
        <dbReference type="PROSITE" id="PS50850"/>
    </source>
</evidence>
<dbReference type="PANTHER" id="PTHR43791:SF36">
    <property type="entry name" value="TRANSPORTER, PUTATIVE (AFU_ORTHOLOGUE AFUA_6G08340)-RELATED"/>
    <property type="match status" value="1"/>
</dbReference>
<feature type="transmembrane region" description="Helical" evidence="6">
    <location>
        <begin position="125"/>
        <end position="148"/>
    </location>
</feature>
<keyword evidence="9" id="KW-1185">Reference proteome</keyword>
<evidence type="ECO:0000256" key="4">
    <source>
        <dbReference type="ARBA" id="ARBA00022989"/>
    </source>
</evidence>
<proteinExistence type="predicted"/>
<organism evidence="8 9">
    <name type="scientific">Trinickia soli</name>
    <dbReference type="NCBI Taxonomy" id="380675"/>
    <lineage>
        <taxon>Bacteria</taxon>
        <taxon>Pseudomonadati</taxon>
        <taxon>Pseudomonadota</taxon>
        <taxon>Betaproteobacteria</taxon>
        <taxon>Burkholderiales</taxon>
        <taxon>Burkholderiaceae</taxon>
        <taxon>Trinickia</taxon>
    </lineage>
</organism>
<keyword evidence="4 6" id="KW-1133">Transmembrane helix</keyword>
<dbReference type="InterPro" id="IPR011701">
    <property type="entry name" value="MFS"/>
</dbReference>
<dbReference type="GO" id="GO:0005886">
    <property type="term" value="C:plasma membrane"/>
    <property type="evidence" value="ECO:0007669"/>
    <property type="project" value="TreeGrafter"/>
</dbReference>
<feature type="transmembrane region" description="Helical" evidence="6">
    <location>
        <begin position="291"/>
        <end position="312"/>
    </location>
</feature>
<dbReference type="Pfam" id="PF07690">
    <property type="entry name" value="MFS_1"/>
    <property type="match status" value="1"/>
</dbReference>
<dbReference type="FunFam" id="1.20.1250.20:FF:000018">
    <property type="entry name" value="MFS transporter permease"/>
    <property type="match status" value="1"/>
</dbReference>
<evidence type="ECO:0000256" key="3">
    <source>
        <dbReference type="ARBA" id="ARBA00022692"/>
    </source>
</evidence>
<evidence type="ECO:0000256" key="6">
    <source>
        <dbReference type="SAM" id="Phobius"/>
    </source>
</evidence>
<dbReference type="EMBL" id="PNYB01000013">
    <property type="protein sequence ID" value="PMS22883.1"/>
    <property type="molecule type" value="Genomic_DNA"/>
</dbReference>
<dbReference type="RefSeq" id="WP_102610915.1">
    <property type="nucleotide sequence ID" value="NZ_CADIKD010000009.1"/>
</dbReference>
<gene>
    <name evidence="8" type="ORF">C0Z19_16535</name>
</gene>
<evidence type="ECO:0000313" key="8">
    <source>
        <dbReference type="EMBL" id="PMS22883.1"/>
    </source>
</evidence>
<name>A0A2N7W0I2_9BURK</name>
<feature type="transmembrane region" description="Helical" evidence="6">
    <location>
        <begin position="258"/>
        <end position="279"/>
    </location>
</feature>
<comment type="subcellular location">
    <subcellularLocation>
        <location evidence="1">Membrane</location>
        <topology evidence="1">Multi-pass membrane protein</topology>
    </subcellularLocation>
</comment>
<keyword evidence="3 6" id="KW-0812">Transmembrane</keyword>
<dbReference type="PANTHER" id="PTHR43791">
    <property type="entry name" value="PERMEASE-RELATED"/>
    <property type="match status" value="1"/>
</dbReference>
<dbReference type="Proteomes" id="UP000235347">
    <property type="component" value="Unassembled WGS sequence"/>
</dbReference>
<feature type="transmembrane region" description="Helical" evidence="6">
    <location>
        <begin position="160"/>
        <end position="181"/>
    </location>
</feature>
<evidence type="ECO:0000313" key="9">
    <source>
        <dbReference type="Proteomes" id="UP000235347"/>
    </source>
</evidence>
<dbReference type="InterPro" id="IPR020846">
    <property type="entry name" value="MFS_dom"/>
</dbReference>
<feature type="transmembrane region" description="Helical" evidence="6">
    <location>
        <begin position="349"/>
        <end position="368"/>
    </location>
</feature>
<keyword evidence="5 6" id="KW-0472">Membrane</keyword>
<feature type="transmembrane region" description="Helical" evidence="6">
    <location>
        <begin position="68"/>
        <end position="87"/>
    </location>
</feature>
<dbReference type="InterPro" id="IPR036259">
    <property type="entry name" value="MFS_trans_sf"/>
</dbReference>
<evidence type="ECO:0000256" key="2">
    <source>
        <dbReference type="ARBA" id="ARBA00022448"/>
    </source>
</evidence>
<feature type="transmembrane region" description="Helical" evidence="6">
    <location>
        <begin position="324"/>
        <end position="343"/>
    </location>
</feature>
<comment type="caution">
    <text evidence="8">The sequence shown here is derived from an EMBL/GenBank/DDBJ whole genome shotgun (WGS) entry which is preliminary data.</text>
</comment>
<reference evidence="8 9" key="1">
    <citation type="submission" date="2018-01" db="EMBL/GenBank/DDBJ databases">
        <title>Whole genome analyses suggest that Burkholderia sensu lato contains two further novel genera in the rhizoxinica-symbiotica group Mycetohabitans gen. nov., and Trinickia gen. nov.: implications for the evolution of diazotrophy and nodulation in the Burkholderiaceae.</title>
        <authorList>
            <person name="Estrada-de los Santos P."/>
            <person name="Palmer M."/>
            <person name="Chavez-Ramirez B."/>
            <person name="Beukes C."/>
            <person name="Steenkamp E.T."/>
            <person name="Hirsch A.M."/>
            <person name="Manyaka P."/>
            <person name="Maluk M."/>
            <person name="Lafos M."/>
            <person name="Crook M."/>
            <person name="Gross E."/>
            <person name="Simon M.F."/>
            <person name="Bueno dos Reis Junior F."/>
            <person name="Poole P.S."/>
            <person name="Venter S.N."/>
            <person name="James E.K."/>
        </authorList>
    </citation>
    <scope>NUCLEOTIDE SEQUENCE [LARGE SCALE GENOMIC DNA]</scope>
    <source>
        <strain evidence="8 9">GP25-8</strain>
    </source>
</reference>
<feature type="transmembrane region" description="Helical" evidence="6">
    <location>
        <begin position="418"/>
        <end position="439"/>
    </location>
</feature>
<sequence>MASPNPVDPLAMPGAGAPSSSFEEATYRKVSWRLLPLLLVCYLVAYLDRVNVGFAKLQMASALHLSDAVYGLGAGIFFLGYFLFEIPSNLILHRVGARLWIARIMVSWGIISALTMFVTTPAMFYAMRFLLGLAEAGFFPGIILYLTYWYPAHRRGRMTTWFMTAVALSGVIGGPVSGYILKTFDGAHGWQGWQWLFLLEGLPSVIAGVFVFFLLDDRIADAGWLDPQEKQLLERNIGAEDAGKEEMPLMAVLASGRVWLMSLIYLSFVMGLYGVSFWLPTIIKATGVTDAFMIGSLSAIPFAVAVVAMIFVARSADKRRERRWHVALPGIAGALGLVLSVVWAHDTTLAMAALTLATAGIITSLPLFWSLPTAFLAGTGAAAGIAMVNSIGNLAGFLSPYAVGWLKQATGANDSGMYMLAAFMVLGALLALSVPARLVNK</sequence>
<dbReference type="CDD" id="cd17319">
    <property type="entry name" value="MFS_ExuT_GudP_like"/>
    <property type="match status" value="1"/>
</dbReference>
<dbReference type="Gene3D" id="1.20.1250.20">
    <property type="entry name" value="MFS general substrate transporter like domains"/>
    <property type="match status" value="2"/>
</dbReference>
<feature type="transmembrane region" description="Helical" evidence="6">
    <location>
        <begin position="375"/>
        <end position="398"/>
    </location>
</feature>
<dbReference type="AlphaFoldDB" id="A0A2N7W0I2"/>
<evidence type="ECO:0000256" key="5">
    <source>
        <dbReference type="ARBA" id="ARBA00023136"/>
    </source>
</evidence>
<feature type="transmembrane region" description="Helical" evidence="6">
    <location>
        <begin position="99"/>
        <end position="119"/>
    </location>
</feature>
<feature type="transmembrane region" description="Helical" evidence="6">
    <location>
        <begin position="193"/>
        <end position="215"/>
    </location>
</feature>
<protein>
    <submittedName>
        <fullName evidence="8">MFS transporter</fullName>
    </submittedName>
</protein>